<organism evidence="1 2">
    <name type="scientific">Microthyrium microscopicum</name>
    <dbReference type="NCBI Taxonomy" id="703497"/>
    <lineage>
        <taxon>Eukaryota</taxon>
        <taxon>Fungi</taxon>
        <taxon>Dikarya</taxon>
        <taxon>Ascomycota</taxon>
        <taxon>Pezizomycotina</taxon>
        <taxon>Dothideomycetes</taxon>
        <taxon>Dothideomycetes incertae sedis</taxon>
        <taxon>Microthyriales</taxon>
        <taxon>Microthyriaceae</taxon>
        <taxon>Microthyrium</taxon>
    </lineage>
</organism>
<sequence length="201" mass="22895">MENHNLDELVLHTLDLLNWRLQRLEFLLHAPPTQDPQPTPVLPRIHKLEQSLLKLASQNDIVSNLLKLQSKHPDIFTPPPTTTLPPALPTAQKLATVLSAAPALQSTASQLRSLADTELPPTSSFAQWASLWPRIEDVAARQTEQNAEISELRRRSAVAVTRWHDVDVLAQMRCWVEWEGRVRRVEREIGRAERRRGDERG</sequence>
<name>A0A6A6UNN9_9PEZI</name>
<dbReference type="InterPro" id="IPR009991">
    <property type="entry name" value="DCTN3"/>
</dbReference>
<evidence type="ECO:0000313" key="2">
    <source>
        <dbReference type="Proteomes" id="UP000799302"/>
    </source>
</evidence>
<proteinExistence type="predicted"/>
<evidence type="ECO:0000313" key="1">
    <source>
        <dbReference type="EMBL" id="KAF2673899.1"/>
    </source>
</evidence>
<dbReference type="GO" id="GO:0005869">
    <property type="term" value="C:dynactin complex"/>
    <property type="evidence" value="ECO:0007669"/>
    <property type="project" value="InterPro"/>
</dbReference>
<dbReference type="OrthoDB" id="5403729at2759"/>
<evidence type="ECO:0008006" key="3">
    <source>
        <dbReference type="Google" id="ProtNLM"/>
    </source>
</evidence>
<reference evidence="1" key="1">
    <citation type="journal article" date="2020" name="Stud. Mycol.">
        <title>101 Dothideomycetes genomes: a test case for predicting lifestyles and emergence of pathogens.</title>
        <authorList>
            <person name="Haridas S."/>
            <person name="Albert R."/>
            <person name="Binder M."/>
            <person name="Bloem J."/>
            <person name="Labutti K."/>
            <person name="Salamov A."/>
            <person name="Andreopoulos B."/>
            <person name="Baker S."/>
            <person name="Barry K."/>
            <person name="Bills G."/>
            <person name="Bluhm B."/>
            <person name="Cannon C."/>
            <person name="Castanera R."/>
            <person name="Culley D."/>
            <person name="Daum C."/>
            <person name="Ezra D."/>
            <person name="Gonzalez J."/>
            <person name="Henrissat B."/>
            <person name="Kuo A."/>
            <person name="Liang C."/>
            <person name="Lipzen A."/>
            <person name="Lutzoni F."/>
            <person name="Magnuson J."/>
            <person name="Mondo S."/>
            <person name="Nolan M."/>
            <person name="Ohm R."/>
            <person name="Pangilinan J."/>
            <person name="Park H.-J."/>
            <person name="Ramirez L."/>
            <person name="Alfaro M."/>
            <person name="Sun H."/>
            <person name="Tritt A."/>
            <person name="Yoshinaga Y."/>
            <person name="Zwiers L.-H."/>
            <person name="Turgeon B."/>
            <person name="Goodwin S."/>
            <person name="Spatafora J."/>
            <person name="Crous P."/>
            <person name="Grigoriev I."/>
        </authorList>
    </citation>
    <scope>NUCLEOTIDE SEQUENCE</scope>
    <source>
        <strain evidence="1">CBS 115976</strain>
    </source>
</reference>
<protein>
    <recommendedName>
        <fullName evidence="3">Nuclear distribution protein RO10</fullName>
    </recommendedName>
</protein>
<accession>A0A6A6UNN9</accession>
<gene>
    <name evidence="1" type="ORF">BT63DRAFT_422002</name>
</gene>
<dbReference type="AlphaFoldDB" id="A0A6A6UNN9"/>
<dbReference type="EMBL" id="MU004231">
    <property type="protein sequence ID" value="KAF2673899.1"/>
    <property type="molecule type" value="Genomic_DNA"/>
</dbReference>
<dbReference type="Proteomes" id="UP000799302">
    <property type="component" value="Unassembled WGS sequence"/>
</dbReference>
<dbReference type="Pfam" id="PF07426">
    <property type="entry name" value="Dynactin_p22"/>
    <property type="match status" value="1"/>
</dbReference>
<dbReference type="GO" id="GO:0061640">
    <property type="term" value="P:cytoskeleton-dependent cytokinesis"/>
    <property type="evidence" value="ECO:0007669"/>
    <property type="project" value="InterPro"/>
</dbReference>
<keyword evidence="2" id="KW-1185">Reference proteome</keyword>